<dbReference type="OrthoDB" id="5659946at2"/>
<gene>
    <name evidence="2" type="ORF">EDC35_10515</name>
</gene>
<name>A0A4R3MXQ0_9GAMM</name>
<reference evidence="2 3" key="1">
    <citation type="submission" date="2019-03" db="EMBL/GenBank/DDBJ databases">
        <title>Genomic Encyclopedia of Type Strains, Phase IV (KMG-IV): sequencing the most valuable type-strain genomes for metagenomic binning, comparative biology and taxonomic classification.</title>
        <authorList>
            <person name="Goeker M."/>
        </authorList>
    </citation>
    <scope>NUCLEOTIDE SEQUENCE [LARGE SCALE GENOMIC DNA]</scope>
    <source>
        <strain evidence="2 3">DSM 13587</strain>
    </source>
</reference>
<accession>A0A4R3MXQ0</accession>
<evidence type="ECO:0000313" key="3">
    <source>
        <dbReference type="Proteomes" id="UP000295717"/>
    </source>
</evidence>
<feature type="transmembrane region" description="Helical" evidence="1">
    <location>
        <begin position="262"/>
        <end position="289"/>
    </location>
</feature>
<dbReference type="Proteomes" id="UP000295717">
    <property type="component" value="Unassembled WGS sequence"/>
</dbReference>
<feature type="transmembrane region" description="Helical" evidence="1">
    <location>
        <begin position="165"/>
        <end position="185"/>
    </location>
</feature>
<protein>
    <submittedName>
        <fullName evidence="2">Putative membrane protein DUF2232</fullName>
    </submittedName>
</protein>
<keyword evidence="1" id="KW-1133">Transmembrane helix</keyword>
<keyword evidence="1" id="KW-0472">Membrane</keyword>
<organism evidence="2 3">
    <name type="scientific">Thiobaca trueperi</name>
    <dbReference type="NCBI Taxonomy" id="127458"/>
    <lineage>
        <taxon>Bacteria</taxon>
        <taxon>Pseudomonadati</taxon>
        <taxon>Pseudomonadota</taxon>
        <taxon>Gammaproteobacteria</taxon>
        <taxon>Chromatiales</taxon>
        <taxon>Chromatiaceae</taxon>
        <taxon>Thiobaca</taxon>
    </lineage>
</organism>
<feature type="transmembrane region" description="Helical" evidence="1">
    <location>
        <begin position="101"/>
        <end position="123"/>
    </location>
</feature>
<dbReference type="InterPro" id="IPR018710">
    <property type="entry name" value="DUF2232"/>
</dbReference>
<keyword evidence="3" id="KW-1185">Reference proteome</keyword>
<proteinExistence type="predicted"/>
<dbReference type="EMBL" id="SMAO01000005">
    <property type="protein sequence ID" value="TCT20577.1"/>
    <property type="molecule type" value="Genomic_DNA"/>
</dbReference>
<feature type="transmembrane region" description="Helical" evidence="1">
    <location>
        <begin position="76"/>
        <end position="95"/>
    </location>
</feature>
<dbReference type="AlphaFoldDB" id="A0A4R3MXQ0"/>
<evidence type="ECO:0000313" key="2">
    <source>
        <dbReference type="EMBL" id="TCT20577.1"/>
    </source>
</evidence>
<sequence>MKALAGFIMRGHSQAALVATAAALLSLLMPLFGPVGAAAVGLVTLRNGARQGLTTIALALLGAGILSALALGSPWLALGILLVFWAPIWTLAVVLRASRSLALTIQLAGMLGLILVLALHVSVGDPVAYWSQLLDPLRQTLLTDGLMQAEAGQALFDEVARRMTGLFAAALVFQLLMSLFIARWWQAALYHPGGFGEEFRALRLGRSLGAVILVLLVWSSFAGAGSLIVDLLPILGMLLILQGLAVAHWLRQARGVHRGWLIGLYALLILFMPQMGLLIACVGLVDLWADIRARVAQRASGPR</sequence>
<comment type="caution">
    <text evidence="2">The sequence shown here is derived from an EMBL/GenBank/DDBJ whole genome shotgun (WGS) entry which is preliminary data.</text>
</comment>
<dbReference type="RefSeq" id="WP_132977204.1">
    <property type="nucleotide sequence ID" value="NZ_SMAO01000005.1"/>
</dbReference>
<keyword evidence="1" id="KW-0812">Transmembrane</keyword>
<evidence type="ECO:0000256" key="1">
    <source>
        <dbReference type="SAM" id="Phobius"/>
    </source>
</evidence>
<dbReference type="Pfam" id="PF09991">
    <property type="entry name" value="DUF2232"/>
    <property type="match status" value="1"/>
</dbReference>
<feature type="transmembrane region" description="Helical" evidence="1">
    <location>
        <begin position="231"/>
        <end position="250"/>
    </location>
</feature>
<feature type="transmembrane region" description="Helical" evidence="1">
    <location>
        <begin position="53"/>
        <end position="71"/>
    </location>
</feature>
<feature type="transmembrane region" description="Helical" evidence="1">
    <location>
        <begin position="205"/>
        <end position="224"/>
    </location>
</feature>